<dbReference type="GeneID" id="109475185"/>
<dbReference type="Gene3D" id="2.60.120.1000">
    <property type="match status" value="1"/>
</dbReference>
<dbReference type="AlphaFoldDB" id="A0A6P4YPB6"/>
<name>A0A6P4YPB6_BRABE</name>
<evidence type="ECO:0000313" key="2">
    <source>
        <dbReference type="RefSeq" id="XP_019631320.1"/>
    </source>
</evidence>
<evidence type="ECO:0000313" key="1">
    <source>
        <dbReference type="Proteomes" id="UP000515135"/>
    </source>
</evidence>
<keyword evidence="1" id="KW-1185">Reference proteome</keyword>
<organism evidence="1 2">
    <name type="scientific">Branchiostoma belcheri</name>
    <name type="common">Amphioxus</name>
    <dbReference type="NCBI Taxonomy" id="7741"/>
    <lineage>
        <taxon>Eukaryota</taxon>
        <taxon>Metazoa</taxon>
        <taxon>Chordata</taxon>
        <taxon>Cephalochordata</taxon>
        <taxon>Leptocardii</taxon>
        <taxon>Amphioxiformes</taxon>
        <taxon>Branchiostomatidae</taxon>
        <taxon>Branchiostoma</taxon>
    </lineage>
</organism>
<accession>A0A6P4YPB6</accession>
<protein>
    <submittedName>
        <fullName evidence="2">Neurexin-4-like</fullName>
    </submittedName>
</protein>
<dbReference type="Proteomes" id="UP000515135">
    <property type="component" value="Unplaced"/>
</dbReference>
<proteinExistence type="predicted"/>
<dbReference type="OrthoDB" id="26719at2759"/>
<gene>
    <name evidence="2" type="primary">LOC109475185</name>
</gene>
<dbReference type="RefSeq" id="XP_019631320.1">
    <property type="nucleotide sequence ID" value="XM_019775761.1"/>
</dbReference>
<dbReference type="KEGG" id="bbel:109475185"/>
<sequence length="241" mass="27445">MENTMDPAIQALDERQDSMEMVLDTTNENLEAALEAIDESRDTQNVPSSCSEVAETVGIDTQAFYLIDPDGPGRGVLPMVVKCGRDGQTAVTLIGHNSETRTYVHEFENPGSYSKDVVYWNSMEQVRALVDQSSHCKQYIKYECYKSVIWESTSRPYAWWVTWNGRQADYWGGAQRGSRKCECGRWRRCSRCNCDYNDGRWRADSGYLSYKTDLPVTQLRFGDTSGSEKGYHTLGKLKCYP</sequence>
<reference evidence="2" key="1">
    <citation type="submission" date="2025-08" db="UniProtKB">
        <authorList>
            <consortium name="RefSeq"/>
        </authorList>
    </citation>
    <scope>IDENTIFICATION</scope>
    <source>
        <tissue evidence="2">Gonad</tissue>
    </source>
</reference>